<sequence>MADPYSGVSITGYNSNPPVDDGTATEANRVKWSTIKSKLNDPVKDRQDSINTALIAAFGKIDGGVTSTGISYTVISTDQGKLVRGTAAGITITSPDATDVDAPFVFGLLNDSTGDITFDGSGSQTIDGDASVTVPAGAGFRVRTDGTNWFTEGQNFQRTLVQPQGYLTLVSAATAPLSPVPASDQSAKTSVYYRPYKGNLIPIPNGTLFSVREFSELTLSLNANHVASSIYDVFIFADSTGAITIGTGPVWSVVTAGSCARGTGAGTTELDILKGLPVNKVAMTARNGATTYSVAAASAVYVGSIFIDSSAGLITCHVDWGQSRKWGVWNAFNREPIMLKCGDSTSSWSDTPTTWRQSQGDANNFIHVFSGLAEEFYNLDFEQTLKTSINNDTSNSQISIGYNSTTTESGRVGKLIFSSAAAGLSSITQSIRATHIAPPSIGINKVNAIEQAPSGTTNNTYTGTQSDMILSAKWRG</sequence>
<evidence type="ECO:0000256" key="1">
    <source>
        <dbReference type="SAM" id="MobiDB-lite"/>
    </source>
</evidence>
<organism evidence="2 3">
    <name type="scientific">Bradyrhizobium sediminis</name>
    <dbReference type="NCBI Taxonomy" id="2840469"/>
    <lineage>
        <taxon>Bacteria</taxon>
        <taxon>Pseudomonadati</taxon>
        <taxon>Pseudomonadota</taxon>
        <taxon>Alphaproteobacteria</taxon>
        <taxon>Hyphomicrobiales</taxon>
        <taxon>Nitrobacteraceae</taxon>
        <taxon>Bradyrhizobium</taxon>
    </lineage>
</organism>
<dbReference type="KEGG" id="bsei:KMZ68_13805"/>
<accession>A0A975NKH4</accession>
<evidence type="ECO:0000313" key="3">
    <source>
        <dbReference type="Proteomes" id="UP000680805"/>
    </source>
</evidence>
<dbReference type="RefSeq" id="WP_215611857.1">
    <property type="nucleotide sequence ID" value="NZ_CP076135.1"/>
</dbReference>
<dbReference type="Proteomes" id="UP000680805">
    <property type="component" value="Chromosome"/>
</dbReference>
<name>A0A975NKH4_9BRAD</name>
<protein>
    <submittedName>
        <fullName evidence="2">Uncharacterized protein</fullName>
    </submittedName>
</protein>
<feature type="region of interest" description="Disordered" evidence="1">
    <location>
        <begin position="1"/>
        <end position="26"/>
    </location>
</feature>
<evidence type="ECO:0000313" key="2">
    <source>
        <dbReference type="EMBL" id="QWG16119.1"/>
    </source>
</evidence>
<gene>
    <name evidence="2" type="ORF">KMZ68_13805</name>
</gene>
<reference evidence="2" key="1">
    <citation type="submission" date="2021-06" db="EMBL/GenBank/DDBJ databases">
        <title>Bradyrhizobium sp. S2-11-2 Genome sequencing.</title>
        <authorList>
            <person name="Jin L."/>
        </authorList>
    </citation>
    <scope>NUCLEOTIDE SEQUENCE</scope>
    <source>
        <strain evidence="2">S2-11-2</strain>
    </source>
</reference>
<proteinExistence type="predicted"/>
<feature type="compositionally biased region" description="Polar residues" evidence="1">
    <location>
        <begin position="8"/>
        <end position="17"/>
    </location>
</feature>
<dbReference type="AlphaFoldDB" id="A0A975NKH4"/>
<dbReference type="EMBL" id="CP076135">
    <property type="protein sequence ID" value="QWG16119.1"/>
    <property type="molecule type" value="Genomic_DNA"/>
</dbReference>